<protein>
    <submittedName>
        <fullName evidence="7">PASTA domain-containing protein</fullName>
    </submittedName>
    <submittedName>
        <fullName evidence="6">Stage V sporulation protein D (Sporulation-specific penicillin-binding protein)</fullName>
    </submittedName>
</protein>
<reference evidence="7 8" key="1">
    <citation type="journal article" date="2017" name="Genome Announc.">
        <title>Draft Genome Sequence of a Sporulating and Motile Strain of Lachnotalea glycerini Isolated from Water in Quebec City, Canada.</title>
        <authorList>
            <person name="Maheux A.F."/>
            <person name="Boudreau D.K."/>
            <person name="Berube E."/>
            <person name="Boissinot M."/>
            <person name="Raymond F."/>
            <person name="Brodeur S."/>
            <person name="Corbeil J."/>
            <person name="Isabel S."/>
            <person name="Omar R.F."/>
            <person name="Bergeron M.G."/>
        </authorList>
    </citation>
    <scope>NUCLEOTIDE SEQUENCE [LARGE SCALE GENOMIC DNA]</scope>
    <source>
        <strain evidence="7 8">CCRI-19302</strain>
    </source>
</reference>
<comment type="caution">
    <text evidence="7">The sequence shown here is derived from an EMBL/GenBank/DDBJ whole genome shotgun (WGS) entry which is preliminary data.</text>
</comment>
<dbReference type="SMART" id="SM00740">
    <property type="entry name" value="PASTA"/>
    <property type="match status" value="1"/>
</dbReference>
<comment type="subcellular location">
    <subcellularLocation>
        <location evidence="1">Membrane</location>
    </subcellularLocation>
</comment>
<dbReference type="Pfam" id="PF03793">
    <property type="entry name" value="PASTA"/>
    <property type="match status" value="1"/>
</dbReference>
<dbReference type="Proteomes" id="UP000247523">
    <property type="component" value="Unassembled WGS sequence"/>
</dbReference>
<dbReference type="InterPro" id="IPR036138">
    <property type="entry name" value="PBP_dimer_sf"/>
</dbReference>
<dbReference type="PANTHER" id="PTHR30627:SF1">
    <property type="entry name" value="PEPTIDOGLYCAN D,D-TRANSPEPTIDASE FTSI"/>
    <property type="match status" value="1"/>
</dbReference>
<evidence type="ECO:0000313" key="9">
    <source>
        <dbReference type="Proteomes" id="UP000247523"/>
    </source>
</evidence>
<dbReference type="InterPro" id="IPR012338">
    <property type="entry name" value="Beta-lactam/transpept-like"/>
</dbReference>
<dbReference type="RefSeq" id="WP_094376678.1">
    <property type="nucleotide sequence ID" value="NZ_NOKA02000004.1"/>
</dbReference>
<dbReference type="AlphaFoldDB" id="A0A255IK20"/>
<dbReference type="Pfam" id="PF03717">
    <property type="entry name" value="PBP_dimer"/>
    <property type="match status" value="1"/>
</dbReference>
<dbReference type="PANTHER" id="PTHR30627">
    <property type="entry name" value="PEPTIDOGLYCAN D,D-TRANSPEPTIDASE"/>
    <property type="match status" value="1"/>
</dbReference>
<dbReference type="InterPro" id="IPR050515">
    <property type="entry name" value="Beta-lactam/transpept"/>
</dbReference>
<evidence type="ECO:0000313" key="6">
    <source>
        <dbReference type="EMBL" id="PXV89519.1"/>
    </source>
</evidence>
<dbReference type="Pfam" id="PF00905">
    <property type="entry name" value="Transpeptidase"/>
    <property type="match status" value="1"/>
</dbReference>
<dbReference type="Proteomes" id="UP000216411">
    <property type="component" value="Unassembled WGS sequence"/>
</dbReference>
<dbReference type="GO" id="GO:0005886">
    <property type="term" value="C:plasma membrane"/>
    <property type="evidence" value="ECO:0007669"/>
    <property type="project" value="TreeGrafter"/>
</dbReference>
<dbReference type="OrthoDB" id="9804124at2"/>
<evidence type="ECO:0000256" key="2">
    <source>
        <dbReference type="ARBA" id="ARBA00007171"/>
    </source>
</evidence>
<feature type="transmembrane region" description="Helical" evidence="4">
    <location>
        <begin position="12"/>
        <end position="35"/>
    </location>
</feature>
<dbReference type="CDD" id="cd06576">
    <property type="entry name" value="PASTA_Pbp2x-like_1"/>
    <property type="match status" value="1"/>
</dbReference>
<keyword evidence="8" id="KW-1185">Reference proteome</keyword>
<dbReference type="PROSITE" id="PS51178">
    <property type="entry name" value="PASTA"/>
    <property type="match status" value="1"/>
</dbReference>
<dbReference type="GO" id="GO:0071555">
    <property type="term" value="P:cell wall organization"/>
    <property type="evidence" value="ECO:0007669"/>
    <property type="project" value="TreeGrafter"/>
</dbReference>
<dbReference type="Gene3D" id="3.40.710.10">
    <property type="entry name" value="DD-peptidase/beta-lactamase superfamily"/>
    <property type="match status" value="1"/>
</dbReference>
<evidence type="ECO:0000259" key="5">
    <source>
        <dbReference type="PROSITE" id="PS51178"/>
    </source>
</evidence>
<reference evidence="7" key="3">
    <citation type="submission" date="2018-07" db="EMBL/GenBank/DDBJ databases">
        <authorList>
            <person name="Quirk P.G."/>
            <person name="Krulwich T.A."/>
        </authorList>
    </citation>
    <scope>NUCLEOTIDE SEQUENCE</scope>
    <source>
        <strain evidence="7">CCRI-19302</strain>
    </source>
</reference>
<evidence type="ECO:0000256" key="3">
    <source>
        <dbReference type="ARBA" id="ARBA00023136"/>
    </source>
</evidence>
<evidence type="ECO:0000256" key="4">
    <source>
        <dbReference type="SAM" id="Phobius"/>
    </source>
</evidence>
<evidence type="ECO:0000256" key="1">
    <source>
        <dbReference type="ARBA" id="ARBA00004370"/>
    </source>
</evidence>
<dbReference type="InterPro" id="IPR005311">
    <property type="entry name" value="PBP_dimer"/>
</dbReference>
<evidence type="ECO:0000313" key="8">
    <source>
        <dbReference type="Proteomes" id="UP000216411"/>
    </source>
</evidence>
<dbReference type="EMBL" id="QICS01000006">
    <property type="protein sequence ID" value="PXV89519.1"/>
    <property type="molecule type" value="Genomic_DNA"/>
</dbReference>
<keyword evidence="3 4" id="KW-0472">Membrane</keyword>
<name>A0A255IK20_9FIRM</name>
<feature type="domain" description="PASTA" evidence="5">
    <location>
        <begin position="584"/>
        <end position="643"/>
    </location>
</feature>
<comment type="similarity">
    <text evidence="2">Belongs to the transpeptidase family.</text>
</comment>
<proteinExistence type="inferred from homology"/>
<dbReference type="Gene3D" id="3.30.10.20">
    <property type="match status" value="1"/>
</dbReference>
<keyword evidence="4" id="KW-0812">Transmembrane</keyword>
<dbReference type="GO" id="GO:0008658">
    <property type="term" value="F:penicillin binding"/>
    <property type="evidence" value="ECO:0007669"/>
    <property type="project" value="InterPro"/>
</dbReference>
<evidence type="ECO:0000313" key="7">
    <source>
        <dbReference type="EMBL" id="RDY32300.1"/>
    </source>
</evidence>
<reference evidence="6 9" key="2">
    <citation type="submission" date="2018-05" db="EMBL/GenBank/DDBJ databases">
        <title>Genomic Encyclopedia of Type Strains, Phase IV (KMG-IV): sequencing the most valuable type-strain genomes for metagenomic binning, comparative biology and taxonomic classification.</title>
        <authorList>
            <person name="Goeker M."/>
        </authorList>
    </citation>
    <scope>NUCLEOTIDE SEQUENCE [LARGE SCALE GENOMIC DNA]</scope>
    <source>
        <strain evidence="6 9">DSM 28816</strain>
    </source>
</reference>
<accession>A0A255IK20</accession>
<gene>
    <name evidence="6" type="ORF">C8E03_106171</name>
    <name evidence="7" type="ORF">CG710_004775</name>
</gene>
<dbReference type="SUPFAM" id="SSF54184">
    <property type="entry name" value="Penicillin-binding protein 2x (pbp-2x), c-terminal domain"/>
    <property type="match status" value="1"/>
</dbReference>
<dbReference type="Gene3D" id="3.90.1310.10">
    <property type="entry name" value="Penicillin-binding protein 2a (Domain 2)"/>
    <property type="match status" value="1"/>
</dbReference>
<organism evidence="7 8">
    <name type="scientific">Lachnotalea glycerini</name>
    <dbReference type="NCBI Taxonomy" id="1763509"/>
    <lineage>
        <taxon>Bacteria</taxon>
        <taxon>Bacillati</taxon>
        <taxon>Bacillota</taxon>
        <taxon>Clostridia</taxon>
        <taxon>Lachnospirales</taxon>
        <taxon>Lachnospiraceae</taxon>
        <taxon>Lachnotalea</taxon>
    </lineage>
</organism>
<sequence length="643" mass="71573">MVKSKTFNRKKIVIVFAAVAMILIMLVGRLFYLMIVKSEYYQEKADELHEREREIKAARGKIIDATGEIVATNKTVCTISVIHSQIKEPEKVISILCKELELSEEKVRKRVEKFSSIERIKTNVDKEIGDKIRSYGLSGVKVDEDFKRYYPYGSLASKVLGFTGSDNQGIIGLEVKYENYLKGQNGYILTMTDARGVEIKDAAEGRVEPISGNDLYISLDSNIQKFAEQSAAKVMEAKSADSVCIIIMNPQNGEIMAMVNLPEFDLNDPFTLNFETTETLDEKTKQNLLNQMWRNRCINDTYEPGSTFKIITASAGLEEGVVTLEDTFHCPGFKIVEDRRIRCHKIAGHGSETFLQGVMNSCNPVFIEVGLRLGVDNIFKYFKQLGLLEKTGVDLPGEAGTIMHKKENVGQVELATMAFGQSFQITPIQLATTVSSIINGGTRVTPHFGVAVRTYDGQLIENFSYPTKANIISSETTETIRFILEKVISEGTGKKAYIPGFRVGGKTATSQTLPRSAKKYISSFIGFAPAENPQVLALAIIYNPQGIYYGGTIAAPAVKEIFENILPYLGIEQVYEASEIEEYNIGDITMPELVGLTKKEADKVLKEYELNVEYLNEGETVTDQFPLAGETISKTSNIILYLE</sequence>
<dbReference type="EMBL" id="NOKA02000004">
    <property type="protein sequence ID" value="RDY32300.1"/>
    <property type="molecule type" value="Genomic_DNA"/>
</dbReference>
<dbReference type="SUPFAM" id="SSF56601">
    <property type="entry name" value="beta-lactamase/transpeptidase-like"/>
    <property type="match status" value="1"/>
</dbReference>
<keyword evidence="4" id="KW-1133">Transmembrane helix</keyword>
<dbReference type="InterPro" id="IPR001460">
    <property type="entry name" value="PCN-bd_Tpept"/>
</dbReference>
<dbReference type="SUPFAM" id="SSF56519">
    <property type="entry name" value="Penicillin binding protein dimerisation domain"/>
    <property type="match status" value="1"/>
</dbReference>
<dbReference type="InterPro" id="IPR005543">
    <property type="entry name" value="PASTA_dom"/>
</dbReference>